<dbReference type="AlphaFoldDB" id="A0A9W6VGP3"/>
<comment type="caution">
    <text evidence="1">The sequence shown here is derived from an EMBL/GenBank/DDBJ whole genome shotgun (WGS) entry which is preliminary data.</text>
</comment>
<organism evidence="1 2">
    <name type="scientific">Amycolatopsis taiwanensis</name>
    <dbReference type="NCBI Taxonomy" id="342230"/>
    <lineage>
        <taxon>Bacteria</taxon>
        <taxon>Bacillati</taxon>
        <taxon>Actinomycetota</taxon>
        <taxon>Actinomycetes</taxon>
        <taxon>Pseudonocardiales</taxon>
        <taxon>Pseudonocardiaceae</taxon>
        <taxon>Amycolatopsis</taxon>
    </lineage>
</organism>
<name>A0A9W6VGP3_9PSEU</name>
<dbReference type="Proteomes" id="UP001165136">
    <property type="component" value="Unassembled WGS sequence"/>
</dbReference>
<evidence type="ECO:0000313" key="2">
    <source>
        <dbReference type="Proteomes" id="UP001165136"/>
    </source>
</evidence>
<proteinExistence type="predicted"/>
<protein>
    <submittedName>
        <fullName evidence="1">Uncharacterized protein</fullName>
    </submittedName>
</protein>
<evidence type="ECO:0000313" key="1">
    <source>
        <dbReference type="EMBL" id="GLY65706.1"/>
    </source>
</evidence>
<gene>
    <name evidence="1" type="ORF">Atai01_23250</name>
</gene>
<sequence length="349" mass="38501">MRQFMTWVKTNAESAVALLLAIFISVLGVVDLVPSDLIAKVIPLTLGVIAFAMLRERWRQETSNADLHRSLLSSNADLHRSITSSNAELHRTISERLSMVAGVRIAAGIEATEALAKARAETDRWIFKGGTGTHTRVVTLPACARAADEQSRTLSIRMEIIDPSDAGLCERYAELYRNLAEDANDHALTWTGKGTQIESFATILAACWYKQNYDHLLDVHVGLSSTLSTFRWDLSSTCLIITQRGPQFPAMIVDRGRPHYNSWDVELKTSFGESRKVPIDDALRGIRLGREPGIPVVRKMFEQGNVPLPDDYEDADVADIIQKALHDRDPYVGGAGDNLTGTPARSFAG</sequence>
<keyword evidence="2" id="KW-1185">Reference proteome</keyword>
<dbReference type="EMBL" id="BSTI01000004">
    <property type="protein sequence ID" value="GLY65706.1"/>
    <property type="molecule type" value="Genomic_DNA"/>
</dbReference>
<dbReference type="RefSeq" id="WP_052371354.1">
    <property type="nucleotide sequence ID" value="NZ_BSTI01000004.1"/>
</dbReference>
<accession>A0A9W6VGP3</accession>
<reference evidence="1" key="1">
    <citation type="submission" date="2023-03" db="EMBL/GenBank/DDBJ databases">
        <title>Amycolatopsis taiwanensis NBRC 103393.</title>
        <authorList>
            <person name="Ichikawa N."/>
            <person name="Sato H."/>
            <person name="Tonouchi N."/>
        </authorList>
    </citation>
    <scope>NUCLEOTIDE SEQUENCE</scope>
    <source>
        <strain evidence="1">NBRC 103393</strain>
    </source>
</reference>